<gene>
    <name evidence="8" type="primary">corA</name>
    <name evidence="9" type="ORF">NIES593_09430</name>
</gene>
<keyword evidence="8" id="KW-0460">Magnesium</keyword>
<dbReference type="SUPFAM" id="SSF143865">
    <property type="entry name" value="CorA soluble domain-like"/>
    <property type="match status" value="1"/>
</dbReference>
<keyword evidence="5 8" id="KW-0812">Transmembrane</keyword>
<organism evidence="9 10">
    <name type="scientific">Hydrococcus rivularis NIES-593</name>
    <dbReference type="NCBI Taxonomy" id="1921803"/>
    <lineage>
        <taxon>Bacteria</taxon>
        <taxon>Bacillati</taxon>
        <taxon>Cyanobacteriota</taxon>
        <taxon>Cyanophyceae</taxon>
        <taxon>Pleurocapsales</taxon>
        <taxon>Hydrococcaceae</taxon>
        <taxon>Hydrococcus</taxon>
    </lineage>
</organism>
<dbReference type="AlphaFoldDB" id="A0A1U7HIM6"/>
<evidence type="ECO:0000256" key="7">
    <source>
        <dbReference type="ARBA" id="ARBA00023136"/>
    </source>
</evidence>
<feature type="transmembrane region" description="Helical" evidence="8">
    <location>
        <begin position="348"/>
        <end position="369"/>
    </location>
</feature>
<evidence type="ECO:0000256" key="3">
    <source>
        <dbReference type="ARBA" id="ARBA00022448"/>
    </source>
</evidence>
<dbReference type="OrthoDB" id="9803416at2"/>
<name>A0A1U7HIM6_9CYAN</name>
<dbReference type="EMBL" id="MRCB01000009">
    <property type="protein sequence ID" value="OKH23443.1"/>
    <property type="molecule type" value="Genomic_DNA"/>
</dbReference>
<comment type="function">
    <text evidence="8">Mediates influx of magnesium ions.</text>
</comment>
<sequence>MTHFHYDGRSDAPSTLEEELKEEDYFDYHYDEPGSEPGTLSIEPDANPSRIILIDYDAKHAIRRVDLMPKALIPYLGTNTVSWMDVQGLGSERVLKQVGEILKLHPLLLEDVVNVPQRPKVEDYNQQLLIIAHMVRPRPDEDGFEAEQVSFVLGKNYLLTIQEEELEDCFDPVRDRIRTHQGRVRESGADYLTYLLLDVLIDGYFPVLEDYGERIEELEDKILRSPTQNTLEEIYSVRRELLALRRLIWPLRDVMNILIRSSNKLVSADVQIYLRDCYDHVIQLLDITETYRELASSLMEIYLSSMSNKMNEVMKFLTVISTIFIPLTFIAGVYGMNFKYMPELEWRWGYWLCLFLMVAIACGLIYFFWRRGWFRNFYSTKN</sequence>
<dbReference type="PANTHER" id="PTHR46494">
    <property type="entry name" value="CORA FAMILY METAL ION TRANSPORTER (EUROFUNG)"/>
    <property type="match status" value="1"/>
</dbReference>
<keyword evidence="3 8" id="KW-0813">Transport</keyword>
<keyword evidence="8" id="KW-0406">Ion transport</keyword>
<dbReference type="GO" id="GO:0000287">
    <property type="term" value="F:magnesium ion binding"/>
    <property type="evidence" value="ECO:0007669"/>
    <property type="project" value="TreeGrafter"/>
</dbReference>
<dbReference type="FunFam" id="1.20.58.340:FF:000012">
    <property type="entry name" value="Magnesium transport protein CorA"/>
    <property type="match status" value="1"/>
</dbReference>
<feature type="transmembrane region" description="Helical" evidence="8">
    <location>
        <begin position="316"/>
        <end position="336"/>
    </location>
</feature>
<dbReference type="GO" id="GO:0005886">
    <property type="term" value="C:plasma membrane"/>
    <property type="evidence" value="ECO:0007669"/>
    <property type="project" value="UniProtKB-SubCell"/>
</dbReference>
<comment type="similarity">
    <text evidence="2 8">Belongs to the CorA metal ion transporter (MIT) (TC 1.A.35) family.</text>
</comment>
<proteinExistence type="inferred from homology"/>
<dbReference type="PANTHER" id="PTHR46494:SF1">
    <property type="entry name" value="CORA FAMILY METAL ION TRANSPORTER (EUROFUNG)"/>
    <property type="match status" value="1"/>
</dbReference>
<evidence type="ECO:0000256" key="2">
    <source>
        <dbReference type="ARBA" id="ARBA00009765"/>
    </source>
</evidence>
<dbReference type="Proteomes" id="UP000186868">
    <property type="component" value="Unassembled WGS sequence"/>
</dbReference>
<dbReference type="RefSeq" id="WP_073599343.1">
    <property type="nucleotide sequence ID" value="NZ_MRCB01000009.1"/>
</dbReference>
<comment type="caution">
    <text evidence="9">The sequence shown here is derived from an EMBL/GenBank/DDBJ whole genome shotgun (WGS) entry which is preliminary data.</text>
</comment>
<dbReference type="Pfam" id="PF01544">
    <property type="entry name" value="CorA"/>
    <property type="match status" value="1"/>
</dbReference>
<comment type="subcellular location">
    <subcellularLocation>
        <location evidence="1">Cell membrane</location>
        <topology evidence="1">Multi-pass membrane protein</topology>
    </subcellularLocation>
    <subcellularLocation>
        <location evidence="8">Membrane</location>
        <topology evidence="8">Multi-pass membrane protein</topology>
    </subcellularLocation>
</comment>
<dbReference type="InterPro" id="IPR045861">
    <property type="entry name" value="CorA_cytoplasmic_dom"/>
</dbReference>
<dbReference type="STRING" id="1921803.NIES593_09430"/>
<evidence type="ECO:0000313" key="9">
    <source>
        <dbReference type="EMBL" id="OKH23443.1"/>
    </source>
</evidence>
<evidence type="ECO:0000256" key="5">
    <source>
        <dbReference type="ARBA" id="ARBA00022692"/>
    </source>
</evidence>
<dbReference type="Gene3D" id="3.30.460.20">
    <property type="entry name" value="CorA soluble domain-like"/>
    <property type="match status" value="1"/>
</dbReference>
<dbReference type="InterPro" id="IPR045863">
    <property type="entry name" value="CorA_TM1_TM2"/>
</dbReference>
<dbReference type="CDD" id="cd12828">
    <property type="entry name" value="TmCorA-like_1"/>
    <property type="match status" value="1"/>
</dbReference>
<keyword evidence="10" id="KW-1185">Reference proteome</keyword>
<evidence type="ECO:0000256" key="1">
    <source>
        <dbReference type="ARBA" id="ARBA00004651"/>
    </source>
</evidence>
<evidence type="ECO:0000256" key="8">
    <source>
        <dbReference type="RuleBase" id="RU362010"/>
    </source>
</evidence>
<dbReference type="NCBIfam" id="TIGR00383">
    <property type="entry name" value="corA"/>
    <property type="match status" value="1"/>
</dbReference>
<evidence type="ECO:0000313" key="10">
    <source>
        <dbReference type="Proteomes" id="UP000186868"/>
    </source>
</evidence>
<evidence type="ECO:0000256" key="6">
    <source>
        <dbReference type="ARBA" id="ARBA00022989"/>
    </source>
</evidence>
<reference evidence="9 10" key="1">
    <citation type="submission" date="2016-11" db="EMBL/GenBank/DDBJ databases">
        <title>Draft Genome Sequences of Nine Cyanobacterial Strains from Diverse Habitats.</title>
        <authorList>
            <person name="Zhu T."/>
            <person name="Hou S."/>
            <person name="Lu X."/>
            <person name="Hess W.R."/>
        </authorList>
    </citation>
    <scope>NUCLEOTIDE SEQUENCE [LARGE SCALE GENOMIC DNA]</scope>
    <source>
        <strain evidence="9 10">NIES-593</strain>
    </source>
</reference>
<dbReference type="Gene3D" id="1.20.58.340">
    <property type="entry name" value="Magnesium transport protein CorA, transmembrane region"/>
    <property type="match status" value="2"/>
</dbReference>
<accession>A0A1U7HIM6</accession>
<dbReference type="SUPFAM" id="SSF144083">
    <property type="entry name" value="Magnesium transport protein CorA, transmembrane region"/>
    <property type="match status" value="1"/>
</dbReference>
<dbReference type="InterPro" id="IPR004488">
    <property type="entry name" value="Mg/Co-transport_prot_CorA"/>
</dbReference>
<dbReference type="GO" id="GO:0015095">
    <property type="term" value="F:magnesium ion transmembrane transporter activity"/>
    <property type="evidence" value="ECO:0007669"/>
    <property type="project" value="UniProtKB-UniRule"/>
</dbReference>
<dbReference type="InterPro" id="IPR002523">
    <property type="entry name" value="MgTranspt_CorA/ZnTranspt_ZntB"/>
</dbReference>
<protein>
    <recommendedName>
        <fullName evidence="8">Magnesium transport protein CorA</fullName>
    </recommendedName>
</protein>
<keyword evidence="6 8" id="KW-1133">Transmembrane helix</keyword>
<keyword evidence="7 8" id="KW-0472">Membrane</keyword>
<keyword evidence="4 8" id="KW-1003">Cell membrane</keyword>
<dbReference type="GO" id="GO:0050897">
    <property type="term" value="F:cobalt ion binding"/>
    <property type="evidence" value="ECO:0007669"/>
    <property type="project" value="TreeGrafter"/>
</dbReference>
<evidence type="ECO:0000256" key="4">
    <source>
        <dbReference type="ARBA" id="ARBA00022475"/>
    </source>
</evidence>
<dbReference type="GO" id="GO:0015087">
    <property type="term" value="F:cobalt ion transmembrane transporter activity"/>
    <property type="evidence" value="ECO:0007669"/>
    <property type="project" value="UniProtKB-UniRule"/>
</dbReference>